<dbReference type="OrthoDB" id="9810588at2"/>
<dbReference type="RefSeq" id="WP_054535149.1">
    <property type="nucleotide sequence ID" value="NZ_LGKP01000022.1"/>
</dbReference>
<evidence type="ECO:0000313" key="5">
    <source>
        <dbReference type="EMBL" id="KPL86060.1"/>
    </source>
</evidence>
<name>A0A0P6Y2G7_9CHLR</name>
<keyword evidence="1" id="KW-0285">Flavoprotein</keyword>
<comment type="caution">
    <text evidence="5">The sequence shown here is derived from an EMBL/GenBank/DDBJ whole genome shotgun (WGS) entry which is preliminary data.</text>
</comment>
<dbReference type="GO" id="GO:0051536">
    <property type="term" value="F:iron-sulfur cluster binding"/>
    <property type="evidence" value="ECO:0007669"/>
    <property type="project" value="InterPro"/>
</dbReference>
<dbReference type="InterPro" id="IPR012675">
    <property type="entry name" value="Beta-grasp_dom_sf"/>
</dbReference>
<evidence type="ECO:0000256" key="2">
    <source>
        <dbReference type="ARBA" id="ARBA00022827"/>
    </source>
</evidence>
<dbReference type="EMBL" id="LGKP01000022">
    <property type="protein sequence ID" value="KPL86060.1"/>
    <property type="molecule type" value="Genomic_DNA"/>
</dbReference>
<keyword evidence="2" id="KW-0274">FAD</keyword>
<dbReference type="PANTHER" id="PTHR43644">
    <property type="entry name" value="NA(+)-TRANSLOCATING NADH-QUINONE REDUCTASE SUBUNIT"/>
    <property type="match status" value="1"/>
</dbReference>
<sequence length="119" mass="12780">MPQITVGSQAPFEVASGTRLVNALEDQGIDILHRCGGNARCTTCRVEFQAGEPSTITKAESFKLAEAKLTGVRLACQISCEADMQLQPLMTLSDSGLPDPGPRPADSITPEPEWLERPL</sequence>
<accession>A0A0P6Y2G7</accession>
<evidence type="ECO:0000256" key="3">
    <source>
        <dbReference type="SAM" id="MobiDB-lite"/>
    </source>
</evidence>
<dbReference type="PROSITE" id="PS51085">
    <property type="entry name" value="2FE2S_FER_2"/>
    <property type="match status" value="1"/>
</dbReference>
<evidence type="ECO:0000313" key="6">
    <source>
        <dbReference type="Proteomes" id="UP000050277"/>
    </source>
</evidence>
<evidence type="ECO:0000259" key="4">
    <source>
        <dbReference type="PROSITE" id="PS51085"/>
    </source>
</evidence>
<dbReference type="Proteomes" id="UP000050277">
    <property type="component" value="Unassembled WGS sequence"/>
</dbReference>
<feature type="domain" description="2Fe-2S ferredoxin-type" evidence="4">
    <location>
        <begin position="2"/>
        <end position="92"/>
    </location>
</feature>
<reference evidence="5 6" key="1">
    <citation type="submission" date="2015-07" db="EMBL/GenBank/DDBJ databases">
        <title>Whole genome sequence of Herpetosiphon geysericola DSM 7119.</title>
        <authorList>
            <person name="Hemp J."/>
            <person name="Ward L.M."/>
            <person name="Pace L.A."/>
            <person name="Fischer W.W."/>
        </authorList>
    </citation>
    <scope>NUCLEOTIDE SEQUENCE [LARGE SCALE GENOMIC DNA]</scope>
    <source>
        <strain evidence="5 6">DSM 7119</strain>
    </source>
</reference>
<proteinExistence type="predicted"/>
<keyword evidence="6" id="KW-1185">Reference proteome</keyword>
<evidence type="ECO:0000256" key="1">
    <source>
        <dbReference type="ARBA" id="ARBA00022630"/>
    </source>
</evidence>
<gene>
    <name evidence="5" type="ORF">SE18_14350</name>
</gene>
<dbReference type="STRING" id="70996.SE18_14350"/>
<protein>
    <submittedName>
        <fullName evidence="5">(2Fe-2S)-binding protein</fullName>
    </submittedName>
</protein>
<dbReference type="Gene3D" id="3.10.20.30">
    <property type="match status" value="1"/>
</dbReference>
<organism evidence="5 6">
    <name type="scientific">Herpetosiphon geysericola</name>
    <dbReference type="NCBI Taxonomy" id="70996"/>
    <lineage>
        <taxon>Bacteria</taxon>
        <taxon>Bacillati</taxon>
        <taxon>Chloroflexota</taxon>
        <taxon>Chloroflexia</taxon>
        <taxon>Herpetosiphonales</taxon>
        <taxon>Herpetosiphonaceae</taxon>
        <taxon>Herpetosiphon</taxon>
    </lineage>
</organism>
<dbReference type="InterPro" id="IPR036010">
    <property type="entry name" value="2Fe-2S_ferredoxin-like_sf"/>
</dbReference>
<feature type="region of interest" description="Disordered" evidence="3">
    <location>
        <begin position="91"/>
        <end position="119"/>
    </location>
</feature>
<dbReference type="Pfam" id="PF00111">
    <property type="entry name" value="Fer2"/>
    <property type="match status" value="1"/>
</dbReference>
<dbReference type="SUPFAM" id="SSF54292">
    <property type="entry name" value="2Fe-2S ferredoxin-like"/>
    <property type="match status" value="1"/>
</dbReference>
<dbReference type="AlphaFoldDB" id="A0A0P6Y2G7"/>
<dbReference type="InterPro" id="IPR001041">
    <property type="entry name" value="2Fe-2S_ferredoxin-type"/>
</dbReference>
<dbReference type="PATRIC" id="fig|70996.4.peg.3503"/>
<dbReference type="PANTHER" id="PTHR43644:SF1">
    <property type="entry name" value="NAD(P)H-FLAVIN REDUCTASE"/>
    <property type="match status" value="1"/>
</dbReference>
<dbReference type="CDD" id="cd00207">
    <property type="entry name" value="fer2"/>
    <property type="match status" value="1"/>
</dbReference>